<gene>
    <name evidence="2" type="ORF">EP164_04245</name>
</gene>
<dbReference type="PANTHER" id="PTHR35191:SF1">
    <property type="entry name" value="PROPHAGE SIDE TAIL FIBER PROTEIN HOMOLOG STFQ-RELATED"/>
    <property type="match status" value="1"/>
</dbReference>
<organism evidence="2 3">
    <name type="scientific">Photorhabdus luminescens subsp. sonorensis</name>
    <dbReference type="NCBI Taxonomy" id="1173677"/>
    <lineage>
        <taxon>Bacteria</taxon>
        <taxon>Pseudomonadati</taxon>
        <taxon>Pseudomonadota</taxon>
        <taxon>Gammaproteobacteria</taxon>
        <taxon>Enterobacterales</taxon>
        <taxon>Morganellaceae</taxon>
        <taxon>Photorhabdus</taxon>
    </lineage>
</organism>
<dbReference type="InterPro" id="IPR051934">
    <property type="entry name" value="Phage_Tail_Fiber_Structural"/>
</dbReference>
<name>A0A5C4RLJ3_PHOLU</name>
<reference evidence="2 3" key="1">
    <citation type="submission" date="2019-01" db="EMBL/GenBank/DDBJ databases">
        <title>Draft genome assembly of Photorhabdus luminescens subsp. sonorensis Caborca.</title>
        <authorList>
            <person name="Duong D.A."/>
            <person name="Espinosa-Artiles P."/>
            <person name="Orozco R.A."/>
            <person name="Molnar I."/>
            <person name="Stock P."/>
        </authorList>
    </citation>
    <scope>NUCLEOTIDE SEQUENCE [LARGE SCALE GENOMIC DNA]</scope>
    <source>
        <strain evidence="2 3">Caborca</strain>
    </source>
</reference>
<accession>A0A5C4RLJ3</accession>
<feature type="domain" description="Phage tail collar" evidence="1">
    <location>
        <begin position="70"/>
        <end position="117"/>
    </location>
</feature>
<proteinExistence type="predicted"/>
<dbReference type="InterPro" id="IPR011083">
    <property type="entry name" value="Phage_tail_collar_dom"/>
</dbReference>
<dbReference type="PANTHER" id="PTHR35191">
    <property type="entry name" value="PROPHAGE SIDE TAIL FIBER PROTEIN HOMOLOG STFQ-RELATED"/>
    <property type="match status" value="1"/>
</dbReference>
<evidence type="ECO:0000259" key="1">
    <source>
        <dbReference type="Pfam" id="PF07484"/>
    </source>
</evidence>
<comment type="caution">
    <text evidence="2">The sequence shown here is derived from an EMBL/GenBank/DDBJ whole genome shotgun (WGS) entry which is preliminary data.</text>
</comment>
<evidence type="ECO:0000313" key="2">
    <source>
        <dbReference type="EMBL" id="TNH44802.1"/>
    </source>
</evidence>
<dbReference type="InterPro" id="IPR037053">
    <property type="entry name" value="Phage_tail_collar_dom_sf"/>
</dbReference>
<dbReference type="Pfam" id="PF07484">
    <property type="entry name" value="Collar"/>
    <property type="match status" value="1"/>
</dbReference>
<evidence type="ECO:0000313" key="3">
    <source>
        <dbReference type="Proteomes" id="UP000307592"/>
    </source>
</evidence>
<dbReference type="SUPFAM" id="SSF88874">
    <property type="entry name" value="Receptor-binding domain of short tail fibre protein gp12"/>
    <property type="match status" value="1"/>
</dbReference>
<dbReference type="AlphaFoldDB" id="A0A5C4RLJ3"/>
<sequence length="202" mass="22213">MTSFTGTSPGNEYQGVFSAQKDSYAKGINFGFINYDTGQIYINSSGDLYAYFLHVNKNRYGGLVNTFPVGSPIPWPQPNPPSGYLTCNGQSFNKSLYPKLAAAYPSGALPDLRGEFIRGWDDGRGVDIGRACGSWQEGQAPVSAIAGYWDNDNWHNGKHRETGFSAATGTNNGGWHNIIQEHESQRETRSRNIAFNYIVRAA</sequence>
<dbReference type="Proteomes" id="UP000307592">
    <property type="component" value="Unassembled WGS sequence"/>
</dbReference>
<dbReference type="EMBL" id="SBIJ01000004">
    <property type="protein sequence ID" value="TNH44802.1"/>
    <property type="molecule type" value="Genomic_DNA"/>
</dbReference>
<dbReference type="Gene3D" id="3.90.1340.10">
    <property type="entry name" value="Phage tail collar domain"/>
    <property type="match status" value="1"/>
</dbReference>
<protein>
    <recommendedName>
        <fullName evidence="1">Phage tail collar domain-containing protein</fullName>
    </recommendedName>
</protein>